<evidence type="ECO:0000313" key="3">
    <source>
        <dbReference type="Proteomes" id="UP001295740"/>
    </source>
</evidence>
<evidence type="ECO:0000313" key="2">
    <source>
        <dbReference type="EMBL" id="CAJ2507744.1"/>
    </source>
</evidence>
<protein>
    <submittedName>
        <fullName evidence="2">Uu.00g089300.m01.CDS01</fullName>
    </submittedName>
</protein>
<feature type="chain" id="PRO_5042520101" evidence="1">
    <location>
        <begin position="19"/>
        <end position="235"/>
    </location>
</feature>
<proteinExistence type="predicted"/>
<dbReference type="Proteomes" id="UP001295740">
    <property type="component" value="Unassembled WGS sequence"/>
</dbReference>
<accession>A0AAI8VMQ3</accession>
<reference evidence="2" key="1">
    <citation type="submission" date="2023-10" db="EMBL/GenBank/DDBJ databases">
        <authorList>
            <person name="Hackl T."/>
        </authorList>
    </citation>
    <scope>NUCLEOTIDE SEQUENCE</scope>
</reference>
<feature type="signal peptide" evidence="1">
    <location>
        <begin position="1"/>
        <end position="18"/>
    </location>
</feature>
<dbReference type="EMBL" id="CAUWAG010000010">
    <property type="protein sequence ID" value="CAJ2507744.1"/>
    <property type="molecule type" value="Genomic_DNA"/>
</dbReference>
<keyword evidence="1" id="KW-0732">Signal</keyword>
<sequence>MFVSKLITFLCATASAGALSHTQMHKLAERAAANGTNGGPVSVTPHAQFSSSIGVLGCKIDVNRVAYWPMFPSCDDICVKVSANGRSVHLLRIDQSGGANDISYDAWNYLSTGKSARVAPIYGGGLAATWEPAPMSACADLLIGTGGKLALSAANSMNFISSCAANATWVGMNYALYNIADPQCRYGFDELCFLPPPSQGNQAKCQGHQLGLNTPLTTAPVFNLDYGTGLQSLAL</sequence>
<organism evidence="2 3">
    <name type="scientific">Anthostomella pinea</name>
    <dbReference type="NCBI Taxonomy" id="933095"/>
    <lineage>
        <taxon>Eukaryota</taxon>
        <taxon>Fungi</taxon>
        <taxon>Dikarya</taxon>
        <taxon>Ascomycota</taxon>
        <taxon>Pezizomycotina</taxon>
        <taxon>Sordariomycetes</taxon>
        <taxon>Xylariomycetidae</taxon>
        <taxon>Xylariales</taxon>
        <taxon>Xylariaceae</taxon>
        <taxon>Anthostomella</taxon>
    </lineage>
</organism>
<gene>
    <name evidence="2" type="ORF">KHLLAP_LOCUS8212</name>
</gene>
<dbReference type="PANTHER" id="PTHR38850">
    <property type="entry name" value="CERATO-PLATANIN"/>
    <property type="match status" value="1"/>
</dbReference>
<keyword evidence="3" id="KW-1185">Reference proteome</keyword>
<evidence type="ECO:0000256" key="1">
    <source>
        <dbReference type="SAM" id="SignalP"/>
    </source>
</evidence>
<dbReference type="PANTHER" id="PTHR38850:SF2">
    <property type="entry name" value="CERATO-PLATANIN"/>
    <property type="match status" value="1"/>
</dbReference>
<name>A0AAI8VMQ3_9PEZI</name>
<comment type="caution">
    <text evidence="2">The sequence shown here is derived from an EMBL/GenBank/DDBJ whole genome shotgun (WGS) entry which is preliminary data.</text>
</comment>
<dbReference type="AlphaFoldDB" id="A0AAI8VMQ3"/>